<dbReference type="Pfam" id="PF24807">
    <property type="entry name" value="WD40_CDC20-Fz"/>
    <property type="match status" value="1"/>
</dbReference>
<feature type="repeat" description="WD" evidence="5">
    <location>
        <begin position="265"/>
        <end position="304"/>
    </location>
</feature>
<evidence type="ECO:0000256" key="2">
    <source>
        <dbReference type="ARBA" id="ARBA00022574"/>
    </source>
</evidence>
<protein>
    <submittedName>
        <fullName evidence="8">ANAPC4_WD40 domain-containing protein</fullName>
    </submittedName>
</protein>
<evidence type="ECO:0000259" key="6">
    <source>
        <dbReference type="Pfam" id="PF24807"/>
    </source>
</evidence>
<dbReference type="GO" id="GO:0031145">
    <property type="term" value="P:anaphase-promoting complex-dependent catabolic process"/>
    <property type="evidence" value="ECO:0007669"/>
    <property type="project" value="TreeGrafter"/>
</dbReference>
<dbReference type="PROSITE" id="PS00678">
    <property type="entry name" value="WD_REPEATS_1"/>
    <property type="match status" value="2"/>
</dbReference>
<name>A0A0M3HF04_ASCLU</name>
<dbReference type="PANTHER" id="PTHR19918">
    <property type="entry name" value="CELL DIVISION CYCLE 20 CDC20 FIZZY -RELATED"/>
    <property type="match status" value="1"/>
</dbReference>
<dbReference type="Gene3D" id="2.130.10.10">
    <property type="entry name" value="YVTN repeat-like/Quinoprotein amine dehydrogenase"/>
    <property type="match status" value="1"/>
</dbReference>
<reference evidence="8" key="1">
    <citation type="submission" date="2017-02" db="UniProtKB">
        <authorList>
            <consortium name="WormBaseParasite"/>
        </authorList>
    </citation>
    <scope>IDENTIFICATION</scope>
</reference>
<keyword evidence="7" id="KW-1185">Reference proteome</keyword>
<evidence type="ECO:0000256" key="1">
    <source>
        <dbReference type="ARBA" id="ARBA00006445"/>
    </source>
</evidence>
<dbReference type="GO" id="GO:0005680">
    <property type="term" value="C:anaphase-promoting complex"/>
    <property type="evidence" value="ECO:0007669"/>
    <property type="project" value="TreeGrafter"/>
</dbReference>
<dbReference type="InterPro" id="IPR001680">
    <property type="entry name" value="WD40_rpt"/>
</dbReference>
<dbReference type="CDD" id="cd00200">
    <property type="entry name" value="WD40"/>
    <property type="match status" value="1"/>
</dbReference>
<dbReference type="InterPro" id="IPR015943">
    <property type="entry name" value="WD40/YVTN_repeat-like_dom_sf"/>
</dbReference>
<dbReference type="GO" id="GO:0010997">
    <property type="term" value="F:anaphase-promoting complex binding"/>
    <property type="evidence" value="ECO:0007669"/>
    <property type="project" value="InterPro"/>
</dbReference>
<dbReference type="GO" id="GO:1905786">
    <property type="term" value="P:positive regulation of anaphase-promoting complex-dependent catabolic process"/>
    <property type="evidence" value="ECO:0007669"/>
    <property type="project" value="TreeGrafter"/>
</dbReference>
<dbReference type="SMART" id="SM00320">
    <property type="entry name" value="WD40"/>
    <property type="match status" value="6"/>
</dbReference>
<dbReference type="SUPFAM" id="SSF50978">
    <property type="entry name" value="WD40 repeat-like"/>
    <property type="match status" value="1"/>
</dbReference>
<sequence>MSVAKSGNKLPKDGACTIAVNVKRFEGGAGGDKVMRKYDLRLSSIAASYPNAPNHFSQLNFLGSSHLLPSGRDNSVTTNGIGLVAHKALLRNELLHDAIDDAGFISYDVHTGPVLDCSSTRLFKFGRNMATKPGGLSSGNANRCLFRGPLSDESRRFLISLGKSQRKIPENPYKILDINLMQDDFYVNLVDWSAQNILAVGLDSTTKNILKYGLSMQILLCDLQAERDLVTSVQWNRMGDFLAVGTERGRTGIWDMRVAKKVHEFFGHASKVGCLAWNANLISSGSEDCLIIHWDTRQPAKSAEQRCNGHSAEVCGLEWSPNGEYLASGGNDNQLLVWNLRKNEPLQVHTDHSAAVRALAWSPHRNGLLVSGGGTADRHLRFWDILTGQQLQWICTGSQVCNVAWSKHSCELVSTHGFMDNKVIVWKYPSLEPLAVLKGHERRVLFLATSPDGESIVTGAGDGTLRFWRIFGKSPQQKIARSKLDLFSSMR</sequence>
<dbReference type="WBParaSite" id="ALUE_0000009901-mRNA-1">
    <property type="protein sequence ID" value="ALUE_0000009901-mRNA-1"/>
    <property type="gene ID" value="ALUE_0000009901"/>
</dbReference>
<dbReference type="InterPro" id="IPR033010">
    <property type="entry name" value="Cdc20/Fizzy"/>
</dbReference>
<evidence type="ECO:0000313" key="8">
    <source>
        <dbReference type="WBParaSite" id="ALUE_0000009901-mRNA-1"/>
    </source>
</evidence>
<feature type="repeat" description="WD" evidence="5">
    <location>
        <begin position="307"/>
        <end position="348"/>
    </location>
</feature>
<evidence type="ECO:0000256" key="4">
    <source>
        <dbReference type="ARBA" id="ARBA00023306"/>
    </source>
</evidence>
<feature type="domain" description="CDC20/Fizzy WD40" evidence="6">
    <location>
        <begin position="176"/>
        <end position="468"/>
    </location>
</feature>
<keyword evidence="2 5" id="KW-0853">WD repeat</keyword>
<dbReference type="InterPro" id="IPR036322">
    <property type="entry name" value="WD40_repeat_dom_sf"/>
</dbReference>
<dbReference type="PROSITE" id="PS50294">
    <property type="entry name" value="WD_REPEATS_REGION"/>
    <property type="match status" value="2"/>
</dbReference>
<evidence type="ECO:0000256" key="3">
    <source>
        <dbReference type="ARBA" id="ARBA00022737"/>
    </source>
</evidence>
<proteinExistence type="inferred from homology"/>
<accession>A0A0M3HF04</accession>
<keyword evidence="4" id="KW-0131">Cell cycle</keyword>
<dbReference type="GO" id="GO:1990757">
    <property type="term" value="F:ubiquitin ligase activator activity"/>
    <property type="evidence" value="ECO:0007669"/>
    <property type="project" value="TreeGrafter"/>
</dbReference>
<dbReference type="Proteomes" id="UP000036681">
    <property type="component" value="Unplaced"/>
</dbReference>
<evidence type="ECO:0000256" key="5">
    <source>
        <dbReference type="PROSITE-ProRule" id="PRU00221"/>
    </source>
</evidence>
<dbReference type="InterPro" id="IPR019775">
    <property type="entry name" value="WD40_repeat_CS"/>
</dbReference>
<keyword evidence="3" id="KW-0677">Repeat</keyword>
<dbReference type="PANTHER" id="PTHR19918:SF1">
    <property type="entry name" value="FIZZY-RELATED PROTEIN HOMOLOG"/>
    <property type="match status" value="1"/>
</dbReference>
<dbReference type="InterPro" id="IPR056150">
    <property type="entry name" value="WD40_CDC20-Fz"/>
</dbReference>
<dbReference type="AlphaFoldDB" id="A0A0M3HF04"/>
<evidence type="ECO:0000313" key="7">
    <source>
        <dbReference type="Proteomes" id="UP000036681"/>
    </source>
</evidence>
<feature type="repeat" description="WD" evidence="5">
    <location>
        <begin position="437"/>
        <end position="470"/>
    </location>
</feature>
<comment type="similarity">
    <text evidence="1">Belongs to the WD repeat CDC20/Fizzy family.</text>
</comment>
<feature type="repeat" description="WD" evidence="5">
    <location>
        <begin position="223"/>
        <end position="264"/>
    </location>
</feature>
<organism evidence="7 8">
    <name type="scientific">Ascaris lumbricoides</name>
    <name type="common">Giant roundworm</name>
    <dbReference type="NCBI Taxonomy" id="6252"/>
    <lineage>
        <taxon>Eukaryota</taxon>
        <taxon>Metazoa</taxon>
        <taxon>Ecdysozoa</taxon>
        <taxon>Nematoda</taxon>
        <taxon>Chromadorea</taxon>
        <taxon>Rhabditida</taxon>
        <taxon>Spirurina</taxon>
        <taxon>Ascaridomorpha</taxon>
        <taxon>Ascaridoidea</taxon>
        <taxon>Ascarididae</taxon>
        <taxon>Ascaris</taxon>
    </lineage>
</organism>
<dbReference type="PROSITE" id="PS50082">
    <property type="entry name" value="WD_REPEATS_2"/>
    <property type="match status" value="4"/>
</dbReference>